<protein>
    <submittedName>
        <fullName evidence="1">Uncharacterized protein</fullName>
    </submittedName>
</protein>
<sequence>MEPAGALVEISGKIPECLRSQPNERRSGDGTSTGPGAVTAVSSVGWKLLPRVGSSLRGEIKCARKEKGAEEGRKKRKDQEVRVCAVPAVFSSADRRILAPSRAGTSPSRLYDLALIVIGVGLHEGRSSFFSTTTDATKTEARGKRSYDAARAAPHGVEVLRGALARGTVLAACSRGFGPGPRLDEDSGARTTTTTCPEAAAAATPPAAPPETAPPPHQTRGITPPPAPLATRPHRYSAVELRGTSSLAMF</sequence>
<evidence type="ECO:0000313" key="2">
    <source>
        <dbReference type="Proteomes" id="UP000821845"/>
    </source>
</evidence>
<organism evidence="1 2">
    <name type="scientific">Hyalomma asiaticum</name>
    <name type="common">Tick</name>
    <dbReference type="NCBI Taxonomy" id="266040"/>
    <lineage>
        <taxon>Eukaryota</taxon>
        <taxon>Metazoa</taxon>
        <taxon>Ecdysozoa</taxon>
        <taxon>Arthropoda</taxon>
        <taxon>Chelicerata</taxon>
        <taxon>Arachnida</taxon>
        <taxon>Acari</taxon>
        <taxon>Parasitiformes</taxon>
        <taxon>Ixodida</taxon>
        <taxon>Ixodoidea</taxon>
        <taxon>Ixodidae</taxon>
        <taxon>Hyalomminae</taxon>
        <taxon>Hyalomma</taxon>
    </lineage>
</organism>
<gene>
    <name evidence="1" type="ORF">HPB50_004833</name>
</gene>
<comment type="caution">
    <text evidence="1">The sequence shown here is derived from an EMBL/GenBank/DDBJ whole genome shotgun (WGS) entry which is preliminary data.</text>
</comment>
<dbReference type="EMBL" id="CM023483">
    <property type="protein sequence ID" value="KAH6935264.1"/>
    <property type="molecule type" value="Genomic_DNA"/>
</dbReference>
<dbReference type="Proteomes" id="UP000821845">
    <property type="component" value="Chromosome 3"/>
</dbReference>
<accession>A0ACB7SMV8</accession>
<proteinExistence type="predicted"/>
<name>A0ACB7SMV8_HYAAI</name>
<keyword evidence="2" id="KW-1185">Reference proteome</keyword>
<reference evidence="1" key="1">
    <citation type="submission" date="2020-05" db="EMBL/GenBank/DDBJ databases">
        <title>Large-scale comparative analyses of tick genomes elucidate their genetic diversity and vector capacities.</title>
        <authorList>
            <person name="Jia N."/>
            <person name="Wang J."/>
            <person name="Shi W."/>
            <person name="Du L."/>
            <person name="Sun Y."/>
            <person name="Zhan W."/>
            <person name="Jiang J."/>
            <person name="Wang Q."/>
            <person name="Zhang B."/>
            <person name="Ji P."/>
            <person name="Sakyi L.B."/>
            <person name="Cui X."/>
            <person name="Yuan T."/>
            <person name="Jiang B."/>
            <person name="Yang W."/>
            <person name="Lam T.T.-Y."/>
            <person name="Chang Q."/>
            <person name="Ding S."/>
            <person name="Wang X."/>
            <person name="Zhu J."/>
            <person name="Ruan X."/>
            <person name="Zhao L."/>
            <person name="Wei J."/>
            <person name="Que T."/>
            <person name="Du C."/>
            <person name="Cheng J."/>
            <person name="Dai P."/>
            <person name="Han X."/>
            <person name="Huang E."/>
            <person name="Gao Y."/>
            <person name="Liu J."/>
            <person name="Shao H."/>
            <person name="Ye R."/>
            <person name="Li L."/>
            <person name="Wei W."/>
            <person name="Wang X."/>
            <person name="Wang C."/>
            <person name="Yang T."/>
            <person name="Huo Q."/>
            <person name="Li W."/>
            <person name="Guo W."/>
            <person name="Chen H."/>
            <person name="Zhou L."/>
            <person name="Ni X."/>
            <person name="Tian J."/>
            <person name="Zhou Y."/>
            <person name="Sheng Y."/>
            <person name="Liu T."/>
            <person name="Pan Y."/>
            <person name="Xia L."/>
            <person name="Li J."/>
            <person name="Zhao F."/>
            <person name="Cao W."/>
        </authorList>
    </citation>
    <scope>NUCLEOTIDE SEQUENCE</scope>
    <source>
        <strain evidence="1">Hyas-2018</strain>
    </source>
</reference>
<evidence type="ECO:0000313" key="1">
    <source>
        <dbReference type="EMBL" id="KAH6935264.1"/>
    </source>
</evidence>